<dbReference type="GO" id="GO:0046872">
    <property type="term" value="F:metal ion binding"/>
    <property type="evidence" value="ECO:0007669"/>
    <property type="project" value="UniProtKB-KW"/>
</dbReference>
<evidence type="ECO:0000256" key="3">
    <source>
        <dbReference type="ARBA" id="ARBA00022723"/>
    </source>
</evidence>
<dbReference type="AlphaFoldDB" id="A0A2G5EQ35"/>
<dbReference type="PANTHER" id="PTHR43281:SF6">
    <property type="entry name" value="HETERODIMERIC GERANYLGERANYL PYROPHOSPHATE SYNTHASE SMALL SUBUNIT, CHLOROPLASTIC-LIKE"/>
    <property type="match status" value="1"/>
</dbReference>
<protein>
    <submittedName>
        <fullName evidence="6">Uncharacterized protein</fullName>
    </submittedName>
</protein>
<comment type="cofactor">
    <cofactor evidence="1">
        <name>Mg(2+)</name>
        <dbReference type="ChEBI" id="CHEBI:18420"/>
    </cofactor>
</comment>
<dbReference type="PANTHER" id="PTHR43281">
    <property type="entry name" value="FARNESYL DIPHOSPHATE SYNTHASE"/>
    <property type="match status" value="1"/>
</dbReference>
<proteinExistence type="inferred from homology"/>
<dbReference type="STRING" id="218851.A0A2G5EQ35"/>
<gene>
    <name evidence="6" type="ORF">AQUCO_00500036v1</name>
</gene>
<accession>A0A2G5EQ35</accession>
<dbReference type="Proteomes" id="UP000230069">
    <property type="component" value="Unassembled WGS sequence"/>
</dbReference>
<dbReference type="InterPro" id="IPR008949">
    <property type="entry name" value="Isoprenoid_synthase_dom_sf"/>
</dbReference>
<keyword evidence="3" id="KW-0479">Metal-binding</keyword>
<dbReference type="Gene3D" id="1.10.600.10">
    <property type="entry name" value="Farnesyl Diphosphate Synthase"/>
    <property type="match status" value="1"/>
</dbReference>
<keyword evidence="5" id="KW-0808">Transferase</keyword>
<evidence type="ECO:0000256" key="2">
    <source>
        <dbReference type="ARBA" id="ARBA00006706"/>
    </source>
</evidence>
<evidence type="ECO:0000313" key="6">
    <source>
        <dbReference type="EMBL" id="PIA57840.1"/>
    </source>
</evidence>
<evidence type="ECO:0000256" key="5">
    <source>
        <dbReference type="RuleBase" id="RU004466"/>
    </source>
</evidence>
<sequence length="317" mass="34642">MAASFLHCSTTSTFSSTSKTKLHKSSPSYKPIKVISMSQNHTSWATINSEVESHIEQALSGRQPPMVFDPMNHLIFEVPRSMAPALCIAACEAVGGQKEQAIPAASALHLMHVATYTHEYLQLSDKSMVPTMSHHGLEPSIELLTADSMIPFGYELLAAMEDPANKNSESVLQVMIEIGRAMGSQGMINGQYLKFRCLGLDGEEPCEEGVMDQVFEKKGGGLYSCGAACGAILGGGSDEEIGKLRRYGLYVGMIHGIMVHDKAGKEKRLLKLADNLRFLALKELEGMKGKNIEPICSLMDGFSAFLRVQKFHFPQRV</sequence>
<keyword evidence="4" id="KW-0460">Magnesium</keyword>
<reference evidence="6 7" key="1">
    <citation type="submission" date="2017-09" db="EMBL/GenBank/DDBJ databases">
        <title>WGS assembly of Aquilegia coerulea Goldsmith.</title>
        <authorList>
            <person name="Hodges S."/>
            <person name="Kramer E."/>
            <person name="Nordborg M."/>
            <person name="Tomkins J."/>
            <person name="Borevitz J."/>
            <person name="Derieg N."/>
            <person name="Yan J."/>
            <person name="Mihaltcheva S."/>
            <person name="Hayes R.D."/>
            <person name="Rokhsar D."/>
        </authorList>
    </citation>
    <scope>NUCLEOTIDE SEQUENCE [LARGE SCALE GENOMIC DNA]</scope>
    <source>
        <strain evidence="7">cv. Goldsmith</strain>
    </source>
</reference>
<dbReference type="InParanoid" id="A0A2G5EQ35"/>
<dbReference type="OrthoDB" id="1923994at2759"/>
<organism evidence="6 7">
    <name type="scientific">Aquilegia coerulea</name>
    <name type="common">Rocky mountain columbine</name>
    <dbReference type="NCBI Taxonomy" id="218851"/>
    <lineage>
        <taxon>Eukaryota</taxon>
        <taxon>Viridiplantae</taxon>
        <taxon>Streptophyta</taxon>
        <taxon>Embryophyta</taxon>
        <taxon>Tracheophyta</taxon>
        <taxon>Spermatophyta</taxon>
        <taxon>Magnoliopsida</taxon>
        <taxon>Ranunculales</taxon>
        <taxon>Ranunculaceae</taxon>
        <taxon>Thalictroideae</taxon>
        <taxon>Aquilegia</taxon>
    </lineage>
</organism>
<evidence type="ECO:0000313" key="7">
    <source>
        <dbReference type="Proteomes" id="UP000230069"/>
    </source>
</evidence>
<dbReference type="SUPFAM" id="SSF48576">
    <property type="entry name" value="Terpenoid synthases"/>
    <property type="match status" value="1"/>
</dbReference>
<dbReference type="GO" id="GO:0004659">
    <property type="term" value="F:prenyltransferase activity"/>
    <property type="evidence" value="ECO:0007669"/>
    <property type="project" value="InterPro"/>
</dbReference>
<dbReference type="GO" id="GO:0008299">
    <property type="term" value="P:isoprenoid biosynthetic process"/>
    <property type="evidence" value="ECO:0007669"/>
    <property type="project" value="InterPro"/>
</dbReference>
<keyword evidence="7" id="KW-1185">Reference proteome</keyword>
<comment type="similarity">
    <text evidence="2 5">Belongs to the FPP/GGPP synthase family.</text>
</comment>
<evidence type="ECO:0000256" key="4">
    <source>
        <dbReference type="ARBA" id="ARBA00022842"/>
    </source>
</evidence>
<dbReference type="Pfam" id="PF00348">
    <property type="entry name" value="polyprenyl_synt"/>
    <property type="match status" value="1"/>
</dbReference>
<dbReference type="InterPro" id="IPR000092">
    <property type="entry name" value="Polyprenyl_synt"/>
</dbReference>
<name>A0A2G5EQ35_AQUCA</name>
<evidence type="ECO:0000256" key="1">
    <source>
        <dbReference type="ARBA" id="ARBA00001946"/>
    </source>
</evidence>
<dbReference type="EMBL" id="KZ305022">
    <property type="protein sequence ID" value="PIA57840.1"/>
    <property type="molecule type" value="Genomic_DNA"/>
</dbReference>